<accession>A0ACC1LM59</accession>
<reference evidence="1" key="1">
    <citation type="submission" date="2022-07" db="EMBL/GenBank/DDBJ databases">
        <title>Phylogenomic reconstructions and comparative analyses of Kickxellomycotina fungi.</title>
        <authorList>
            <person name="Reynolds N.K."/>
            <person name="Stajich J.E."/>
            <person name="Barry K."/>
            <person name="Grigoriev I.V."/>
            <person name="Crous P."/>
            <person name="Smith M.E."/>
        </authorList>
    </citation>
    <scope>NUCLEOTIDE SEQUENCE</scope>
    <source>
        <strain evidence="1">CBS 102833</strain>
    </source>
</reference>
<keyword evidence="2" id="KW-1185">Reference proteome</keyword>
<sequence length="371" mass="41390">MLGKMTPKKTITAASLVHDGQPIATQAVPKDFAWLRDSTGSETQTMYFHLDNGCVGFVQIAWAYLAYTTTIETNAMFYVPGHPCVFETHNGHNLKVKKDSYEFECKGLSMAWDKDHTNLSVKYTAGKERSPKGVAASFEFVRKSEGYKIGDAKNYIADGTAAHYFYPAGEVTGKGELGSVKFESSGVALFIHAHSGNIMPYNVGAEWNMNFFTGHREGAPKEDKDRITFHILQYQTPDNVGAVNCSNAALTEDSNLKAVFWDTTVEHFDMVKDENGSGYEIPRRLVFTSTGKTVDGKNIKAVFDARPSLRLHDIDVLGEMPFVIRRVVQALITKPFIFERFEENAKVTVQVEGEEPYNIVGVAFHEHTLMK</sequence>
<gene>
    <name evidence="1" type="primary">SVF1</name>
    <name evidence="1" type="ORF">H4S07_001893</name>
</gene>
<protein>
    <submittedName>
        <fullName evidence="1">Cell survival pathways protein</fullName>
    </submittedName>
</protein>
<dbReference type="EMBL" id="JANBUP010000376">
    <property type="protein sequence ID" value="KAJ2811699.1"/>
    <property type="molecule type" value="Genomic_DNA"/>
</dbReference>
<proteinExistence type="predicted"/>
<organism evidence="1 2">
    <name type="scientific">Coemansia furcata</name>
    <dbReference type="NCBI Taxonomy" id="417177"/>
    <lineage>
        <taxon>Eukaryota</taxon>
        <taxon>Fungi</taxon>
        <taxon>Fungi incertae sedis</taxon>
        <taxon>Zoopagomycota</taxon>
        <taxon>Kickxellomycotina</taxon>
        <taxon>Kickxellomycetes</taxon>
        <taxon>Kickxellales</taxon>
        <taxon>Kickxellaceae</taxon>
        <taxon>Coemansia</taxon>
    </lineage>
</organism>
<evidence type="ECO:0000313" key="1">
    <source>
        <dbReference type="EMBL" id="KAJ2811699.1"/>
    </source>
</evidence>
<comment type="caution">
    <text evidence="1">The sequence shown here is derived from an EMBL/GenBank/DDBJ whole genome shotgun (WGS) entry which is preliminary data.</text>
</comment>
<dbReference type="Proteomes" id="UP001140096">
    <property type="component" value="Unassembled WGS sequence"/>
</dbReference>
<evidence type="ECO:0000313" key="2">
    <source>
        <dbReference type="Proteomes" id="UP001140096"/>
    </source>
</evidence>
<name>A0ACC1LM59_9FUNG</name>